<evidence type="ECO:0000313" key="4">
    <source>
        <dbReference type="Proteomes" id="UP001348817"/>
    </source>
</evidence>
<evidence type="ECO:0000259" key="2">
    <source>
        <dbReference type="Pfam" id="PF00754"/>
    </source>
</evidence>
<dbReference type="InterPro" id="IPR000421">
    <property type="entry name" value="FA58C"/>
</dbReference>
<feature type="domain" description="F5/8 type C" evidence="2">
    <location>
        <begin position="510"/>
        <end position="624"/>
    </location>
</feature>
<dbReference type="Gene3D" id="2.60.120.260">
    <property type="entry name" value="Galactose-binding domain-like"/>
    <property type="match status" value="1"/>
</dbReference>
<gene>
    <name evidence="3" type="ORF">FUAX_20680</name>
</gene>
<reference evidence="3 4" key="1">
    <citation type="submission" date="2021-12" db="EMBL/GenBank/DDBJ databases">
        <title>Genome sequencing of bacteria with rrn-lacking chromosome and rrn-plasmid.</title>
        <authorList>
            <person name="Anda M."/>
            <person name="Iwasaki W."/>
        </authorList>
    </citation>
    <scope>NUCLEOTIDE SEQUENCE [LARGE SCALE GENOMIC DNA]</scope>
    <source>
        <strain evidence="3 4">DSM 100852</strain>
    </source>
</reference>
<organism evidence="3 4">
    <name type="scientific">Fulvitalea axinellae</name>
    <dbReference type="NCBI Taxonomy" id="1182444"/>
    <lineage>
        <taxon>Bacteria</taxon>
        <taxon>Pseudomonadati</taxon>
        <taxon>Bacteroidota</taxon>
        <taxon>Cytophagia</taxon>
        <taxon>Cytophagales</taxon>
        <taxon>Persicobacteraceae</taxon>
        <taxon>Fulvitalea</taxon>
    </lineage>
</organism>
<dbReference type="KEGG" id="fax:FUAX_20680"/>
<proteinExistence type="predicted"/>
<dbReference type="SUPFAM" id="SSF49785">
    <property type="entry name" value="Galactose-binding domain-like"/>
    <property type="match status" value="1"/>
</dbReference>
<dbReference type="RefSeq" id="WP_338391233.1">
    <property type="nucleotide sequence ID" value="NZ_AP025314.1"/>
</dbReference>
<sequence length="651" mass="71508">MKSIYRVYLALCLGGALASSCEEAAVDLNVPGEDPFDRPVLHVLNDVSQYWNPDLFGDEARFLSYLDTANFQGQTISFPSLALSDVNGKNAWNIFLNTENNTPYSAQDVSSLLEFGKSNSVCFFAMGDGSTLANLNSLTKNFGFSMEAGPVTDLSAKDGATLKASNSGSFLTLDKPADWDVLATSASKPVVAVKREGEKIILASGVDLFSNKAKGNIDFYKAIMKNVAEKAPGFQASNYTNYANLFTKVSEGEFTYSSNLYSNEALPKIQEQFATVLSGMKDFSGFEDGSSPLKINLVGGSQMASTWDKSVVLGTQIGGFPQNDQDMRVSLAKSAFHWLSNFKQETLGDEAVALYAALSFAEANGDADAKARFLDPMIAKAKKDPAYASYDPFTMSAEERGAVPAEVRTAKFLEIIKMVEAKGTDLQFMDFIKTRNENTPNFTLKSNLNNVVWAFGEWIGDQDMAFSAFADAGYSADPAKVNAIGVFEKLDPLGEEFGIEALVPGHEKFPITKVFDGIVEAGLNPENLWLTPWTMEVPYPHPIVVDMKSSRELAMVSYLPHQISPDVFTDLVTKAKIYVSDDKNDWGDPVADYVLIPEETDLDWKFIPFDAPKKGRYMKFEINGFIRNGVDRKMSLMQELELYQVASGTDE</sequence>
<evidence type="ECO:0000313" key="3">
    <source>
        <dbReference type="EMBL" id="BDD09636.1"/>
    </source>
</evidence>
<protein>
    <recommendedName>
        <fullName evidence="2">F5/8 type C domain-containing protein</fullName>
    </recommendedName>
</protein>
<keyword evidence="4" id="KW-1185">Reference proteome</keyword>
<feature type="chain" id="PRO_5043908321" description="F5/8 type C domain-containing protein" evidence="1">
    <location>
        <begin position="25"/>
        <end position="651"/>
    </location>
</feature>
<dbReference type="Proteomes" id="UP001348817">
    <property type="component" value="Chromosome"/>
</dbReference>
<accession>A0AAU9CBU4</accession>
<dbReference type="Pfam" id="PF00754">
    <property type="entry name" value="F5_F8_type_C"/>
    <property type="match status" value="1"/>
</dbReference>
<keyword evidence="1" id="KW-0732">Signal</keyword>
<dbReference type="AlphaFoldDB" id="A0AAU9CBU4"/>
<dbReference type="InterPro" id="IPR008979">
    <property type="entry name" value="Galactose-bd-like_sf"/>
</dbReference>
<evidence type="ECO:0000256" key="1">
    <source>
        <dbReference type="SAM" id="SignalP"/>
    </source>
</evidence>
<dbReference type="EMBL" id="AP025314">
    <property type="protein sequence ID" value="BDD09636.1"/>
    <property type="molecule type" value="Genomic_DNA"/>
</dbReference>
<feature type="signal peptide" evidence="1">
    <location>
        <begin position="1"/>
        <end position="24"/>
    </location>
</feature>
<name>A0AAU9CBU4_9BACT</name>